<evidence type="ECO:0000313" key="1">
    <source>
        <dbReference type="EMBL" id="GHE12802.1"/>
    </source>
</evidence>
<keyword evidence="2" id="KW-1185">Reference proteome</keyword>
<gene>
    <name evidence="1" type="ORF">GCM10010339_77640</name>
</gene>
<protein>
    <submittedName>
        <fullName evidence="1">Uncharacterized protein</fullName>
    </submittedName>
</protein>
<accession>A0A918YRU9</accession>
<comment type="caution">
    <text evidence="1">The sequence shown here is derived from an EMBL/GenBank/DDBJ whole genome shotgun (WGS) entry which is preliminary data.</text>
</comment>
<evidence type="ECO:0000313" key="2">
    <source>
        <dbReference type="Proteomes" id="UP000655443"/>
    </source>
</evidence>
<proteinExistence type="predicted"/>
<reference evidence="1" key="1">
    <citation type="journal article" date="2014" name="Int. J. Syst. Evol. Microbiol.">
        <title>Complete genome sequence of Corynebacterium casei LMG S-19264T (=DSM 44701T), isolated from a smear-ripened cheese.</title>
        <authorList>
            <consortium name="US DOE Joint Genome Institute (JGI-PGF)"/>
            <person name="Walter F."/>
            <person name="Albersmeier A."/>
            <person name="Kalinowski J."/>
            <person name="Ruckert C."/>
        </authorList>
    </citation>
    <scope>NUCLEOTIDE SEQUENCE</scope>
    <source>
        <strain evidence="1">JCM 4714</strain>
    </source>
</reference>
<sequence length="119" mass="11997">MARTAGEAVPGTAAPAAACAPSGIPSIAPATNTAAQPTLPTATLRRLLVTAPTPNSITPAPAGFRPRASYDAHPRLGVAVFRGIALAEGARHEHLGSTDGCVPYRLPSGHYDLTALPPA</sequence>
<organism evidence="1 2">
    <name type="scientific">Streptomyces alanosinicus</name>
    <dbReference type="NCBI Taxonomy" id="68171"/>
    <lineage>
        <taxon>Bacteria</taxon>
        <taxon>Bacillati</taxon>
        <taxon>Actinomycetota</taxon>
        <taxon>Actinomycetes</taxon>
        <taxon>Kitasatosporales</taxon>
        <taxon>Streptomycetaceae</taxon>
        <taxon>Streptomyces</taxon>
    </lineage>
</organism>
<reference evidence="1" key="2">
    <citation type="submission" date="2020-09" db="EMBL/GenBank/DDBJ databases">
        <authorList>
            <person name="Sun Q."/>
            <person name="Ohkuma M."/>
        </authorList>
    </citation>
    <scope>NUCLEOTIDE SEQUENCE</scope>
    <source>
        <strain evidence="1">JCM 4714</strain>
    </source>
</reference>
<dbReference type="EMBL" id="BMVG01000036">
    <property type="protein sequence ID" value="GHE12802.1"/>
    <property type="molecule type" value="Genomic_DNA"/>
</dbReference>
<dbReference type="AlphaFoldDB" id="A0A918YRU9"/>
<name>A0A918YRU9_9ACTN</name>
<dbReference type="Proteomes" id="UP000655443">
    <property type="component" value="Unassembled WGS sequence"/>
</dbReference>